<protein>
    <submittedName>
        <fullName evidence="1">Uncharacterized protein</fullName>
    </submittedName>
</protein>
<comment type="caution">
    <text evidence="1">The sequence shown here is derived from an EMBL/GenBank/DDBJ whole genome shotgun (WGS) entry which is preliminary data.</text>
</comment>
<sequence length="329" mass="35481">MTLDSLRELDALTVEVISDNVSDTYVTKTPFAASEFDNVVKGGTKTIAGESLLVANLGYGLRLRSRIADDERAILFDAGTEPAAFVRNCENLHLDLGIVEEIAISHGHWDHMGALIAAIDKIIMSRGSVVVHVNPGMFVKRGIRLSNGQTIPVAAVPSEAEMREHGATVVNNGEARLLLDGQLYYSGEIPRVTAFEKGRVDHLCRPDDATGDWRPDPLLLDERMLIAHVRDLGLVIFSACSHAGIVNVCTEAHRLFPDIPIHAVMGGLHLGGVMERVIPQTVAGLAPFDIGHIIAGHCTGWRAVHALAEAYGDHVSQSAVGTSYHFQAP</sequence>
<evidence type="ECO:0000313" key="1">
    <source>
        <dbReference type="EMBL" id="KDE99594.1"/>
    </source>
</evidence>
<dbReference type="PANTHER" id="PTHR13754:SF13">
    <property type="entry name" value="METALLO-BETA-LACTAMASE SUPERFAMILY PROTEIN (AFU_ORTHOLOGUE AFUA_3G07630)"/>
    <property type="match status" value="1"/>
</dbReference>
<dbReference type="RefSeq" id="WP_036341937.1">
    <property type="nucleotide sequence ID" value="NZ_JALN02000001.1"/>
</dbReference>
<dbReference type="Gene3D" id="3.60.15.10">
    <property type="entry name" value="Ribonuclease Z/Hydroxyacylglutathione hydrolase-like"/>
    <property type="match status" value="1"/>
</dbReference>
<dbReference type="EMBL" id="JALN02000001">
    <property type="protein sequence ID" value="KDE99594.1"/>
    <property type="molecule type" value="Genomic_DNA"/>
</dbReference>
<dbReference type="InterPro" id="IPR036866">
    <property type="entry name" value="RibonucZ/Hydroxyglut_hydro"/>
</dbReference>
<dbReference type="Proteomes" id="UP000022835">
    <property type="component" value="Unassembled WGS sequence"/>
</dbReference>
<proteinExistence type="predicted"/>
<dbReference type="PANTHER" id="PTHR13754">
    <property type="entry name" value="METALLO-BETA-LACTAMASE SUPERFAMILY PROTEIN"/>
    <property type="match status" value="1"/>
</dbReference>
<dbReference type="GO" id="GO:0016740">
    <property type="term" value="F:transferase activity"/>
    <property type="evidence" value="ECO:0007669"/>
    <property type="project" value="TreeGrafter"/>
</dbReference>
<gene>
    <name evidence="1" type="ORF">Y900_011750</name>
</gene>
<dbReference type="InterPro" id="IPR041712">
    <property type="entry name" value="DHPS-like_MBL-fold"/>
</dbReference>
<organism evidence="1 2">
    <name type="scientific">Mycolicibacterium aromaticivorans JS19b1 = JCM 16368</name>
    <dbReference type="NCBI Taxonomy" id="1440774"/>
    <lineage>
        <taxon>Bacteria</taxon>
        <taxon>Bacillati</taxon>
        <taxon>Actinomycetota</taxon>
        <taxon>Actinomycetes</taxon>
        <taxon>Mycobacteriales</taxon>
        <taxon>Mycobacteriaceae</taxon>
        <taxon>Mycolicibacterium</taxon>
    </lineage>
</organism>
<reference evidence="1" key="1">
    <citation type="submission" date="2014-05" db="EMBL/GenBank/DDBJ databases">
        <title>Genome sequence of Mycobacterium aromaticivorans strain JS19b1T (= DSM 45407T).</title>
        <authorList>
            <person name="Kwak Y."/>
            <person name="Park G.-S."/>
            <person name="Li Q.X."/>
            <person name="Lee S.-E."/>
            <person name="Shin J.-H."/>
        </authorList>
    </citation>
    <scope>NUCLEOTIDE SEQUENCE [LARGE SCALE GENOMIC DNA]</scope>
    <source>
        <strain evidence="1">JS19b1</strain>
    </source>
</reference>
<dbReference type="AlphaFoldDB" id="A0A064CG50"/>
<dbReference type="SUPFAM" id="SSF56281">
    <property type="entry name" value="Metallo-hydrolase/oxidoreductase"/>
    <property type="match status" value="1"/>
</dbReference>
<dbReference type="STRING" id="1440774.Y900_011750"/>
<accession>A0A064CG50</accession>
<dbReference type="OrthoDB" id="2971563at2"/>
<evidence type="ECO:0000313" key="2">
    <source>
        <dbReference type="Proteomes" id="UP000022835"/>
    </source>
</evidence>
<dbReference type="InterPro" id="IPR052926">
    <property type="entry name" value="Metallo-beta-lactamase_dom"/>
</dbReference>
<dbReference type="CDD" id="cd07713">
    <property type="entry name" value="DHPS-like_MBL-fold"/>
    <property type="match status" value="1"/>
</dbReference>
<keyword evidence="2" id="KW-1185">Reference proteome</keyword>
<dbReference type="eggNOG" id="COG1237">
    <property type="taxonomic scope" value="Bacteria"/>
</dbReference>
<name>A0A064CG50_9MYCO</name>